<name>A0AAV5MAJ8_9ROSI</name>
<evidence type="ECO:0000313" key="3">
    <source>
        <dbReference type="Proteomes" id="UP001054252"/>
    </source>
</evidence>
<keyword evidence="1" id="KW-0812">Transmembrane</keyword>
<keyword evidence="3" id="KW-1185">Reference proteome</keyword>
<feature type="transmembrane region" description="Helical" evidence="1">
    <location>
        <begin position="17"/>
        <end position="38"/>
    </location>
</feature>
<proteinExistence type="predicted"/>
<reference evidence="2 3" key="1">
    <citation type="journal article" date="2021" name="Commun. Biol.">
        <title>The genome of Shorea leprosula (Dipterocarpaceae) highlights the ecological relevance of drought in aseasonal tropical rainforests.</title>
        <authorList>
            <person name="Ng K.K.S."/>
            <person name="Kobayashi M.J."/>
            <person name="Fawcett J.A."/>
            <person name="Hatakeyama M."/>
            <person name="Paape T."/>
            <person name="Ng C.H."/>
            <person name="Ang C.C."/>
            <person name="Tnah L.H."/>
            <person name="Lee C.T."/>
            <person name="Nishiyama T."/>
            <person name="Sese J."/>
            <person name="O'Brien M.J."/>
            <person name="Copetti D."/>
            <person name="Mohd Noor M.I."/>
            <person name="Ong R.C."/>
            <person name="Putra M."/>
            <person name="Sireger I.Z."/>
            <person name="Indrioko S."/>
            <person name="Kosugi Y."/>
            <person name="Izuno A."/>
            <person name="Isagi Y."/>
            <person name="Lee S.L."/>
            <person name="Shimizu K.K."/>
        </authorList>
    </citation>
    <scope>NUCLEOTIDE SEQUENCE [LARGE SCALE GENOMIC DNA]</scope>
    <source>
        <strain evidence="2">214</strain>
    </source>
</reference>
<keyword evidence="1" id="KW-0472">Membrane</keyword>
<evidence type="ECO:0000256" key="1">
    <source>
        <dbReference type="SAM" id="Phobius"/>
    </source>
</evidence>
<dbReference type="Proteomes" id="UP001054252">
    <property type="component" value="Unassembled WGS sequence"/>
</dbReference>
<accession>A0AAV5MAJ8</accession>
<sequence>MDENSCMTITLPKSSSLILGVLPYSVASYSNFLILGVLPYSVASKPVLTFFVSSAEHGPSSLFQAQGSSHPHGQILPISLRI</sequence>
<organism evidence="2 3">
    <name type="scientific">Rubroshorea leprosula</name>
    <dbReference type="NCBI Taxonomy" id="152421"/>
    <lineage>
        <taxon>Eukaryota</taxon>
        <taxon>Viridiplantae</taxon>
        <taxon>Streptophyta</taxon>
        <taxon>Embryophyta</taxon>
        <taxon>Tracheophyta</taxon>
        <taxon>Spermatophyta</taxon>
        <taxon>Magnoliopsida</taxon>
        <taxon>eudicotyledons</taxon>
        <taxon>Gunneridae</taxon>
        <taxon>Pentapetalae</taxon>
        <taxon>rosids</taxon>
        <taxon>malvids</taxon>
        <taxon>Malvales</taxon>
        <taxon>Dipterocarpaceae</taxon>
        <taxon>Rubroshorea</taxon>
    </lineage>
</organism>
<comment type="caution">
    <text evidence="2">The sequence shown here is derived from an EMBL/GenBank/DDBJ whole genome shotgun (WGS) entry which is preliminary data.</text>
</comment>
<evidence type="ECO:0000313" key="2">
    <source>
        <dbReference type="EMBL" id="GKV46560.1"/>
    </source>
</evidence>
<dbReference type="AlphaFoldDB" id="A0AAV5MAJ8"/>
<dbReference type="EMBL" id="BPVZ01000210">
    <property type="protein sequence ID" value="GKV46560.1"/>
    <property type="molecule type" value="Genomic_DNA"/>
</dbReference>
<gene>
    <name evidence="2" type="ORF">SLEP1_g53533</name>
</gene>
<protein>
    <submittedName>
        <fullName evidence="2">Uncharacterized protein</fullName>
    </submittedName>
</protein>
<keyword evidence="1" id="KW-1133">Transmembrane helix</keyword>